<gene>
    <name evidence="9" type="ORF">CBF29_10105</name>
</gene>
<dbReference type="InterPro" id="IPR015424">
    <property type="entry name" value="PyrdxlP-dep_Trfase"/>
</dbReference>
<dbReference type="FunFam" id="3.40.640.10:FF:000033">
    <property type="entry name" value="Aspartate aminotransferase"/>
    <property type="match status" value="1"/>
</dbReference>
<dbReference type="GO" id="GO:0030170">
    <property type="term" value="F:pyridoxal phosphate binding"/>
    <property type="evidence" value="ECO:0007669"/>
    <property type="project" value="InterPro"/>
</dbReference>
<sequence>MSRFNKRLGSIKPSPIRAFDEEVGQLENIIKLTLGEPDFDTPEKVKQAGIQAIKDNFSHYSQNPGLLELREAIAGFMKEKYHVVYDPVNEITVSVGATEAYASSLLAILNPGDVVLIPSPAFPGYQPVISMAGAEIVHMDTSATDFILKKEQLEENLEKYGDRVKVVLLNYPTNPTGVTYDREAVKEIADVIKQHDIFVLSDEIYSELVYEEEHVSIAEYLPEQTILIHGVSKSHAMTGWRIGFSLAPAEITQEIRKVHQFIVTAASTISQKAAATALTESKDEGLVMRQAYKERRDFMISSLNELGFECAKPSGAFYIFAKIPSDFGLTSMEFCRELAYNNRVAVIPGHAFGPGGEGYVRISYAASMENLQEAVKRISDYVENKKQQG</sequence>
<keyword evidence="4 6" id="KW-0808">Transferase</keyword>
<evidence type="ECO:0000256" key="5">
    <source>
        <dbReference type="ARBA" id="ARBA00022898"/>
    </source>
</evidence>
<dbReference type="PROSITE" id="PS00105">
    <property type="entry name" value="AA_TRANSFER_CLASS_1"/>
    <property type="match status" value="1"/>
</dbReference>
<keyword evidence="3 6" id="KW-0032">Aminotransferase</keyword>
<organism evidence="9 10">
    <name type="scientific">Vagococcus elongatus</name>
    <dbReference type="NCBI Taxonomy" id="180344"/>
    <lineage>
        <taxon>Bacteria</taxon>
        <taxon>Bacillati</taxon>
        <taxon>Bacillota</taxon>
        <taxon>Bacilli</taxon>
        <taxon>Lactobacillales</taxon>
        <taxon>Enterococcaceae</taxon>
        <taxon>Vagococcus</taxon>
    </lineage>
</organism>
<dbReference type="EC" id="2.6.1.-" evidence="6"/>
<comment type="similarity">
    <text evidence="2 6">Belongs to the class-I pyridoxal-phosphate-dependent aminotransferase family.</text>
</comment>
<keyword evidence="5" id="KW-0663">Pyridoxal phosphate</keyword>
<reference evidence="9 10" key="1">
    <citation type="submission" date="2017-05" db="EMBL/GenBank/DDBJ databases">
        <title>Vagococcus spp. assemblies.</title>
        <authorList>
            <person name="Gulvik C.A."/>
        </authorList>
    </citation>
    <scope>NUCLEOTIDE SEQUENCE [LARGE SCALE GENOMIC DNA]</scope>
    <source>
        <strain evidence="9 10">CCUG 51432</strain>
    </source>
</reference>
<evidence type="ECO:0000256" key="6">
    <source>
        <dbReference type="RuleBase" id="RU000481"/>
    </source>
</evidence>
<feature type="domain" description="Aminotransferase class I/classII large" evidence="8">
    <location>
        <begin position="28"/>
        <end position="378"/>
    </location>
</feature>
<dbReference type="CDD" id="cd00609">
    <property type="entry name" value="AAT_like"/>
    <property type="match status" value="1"/>
</dbReference>
<keyword evidence="10" id="KW-1185">Reference proteome</keyword>
<evidence type="ECO:0000313" key="10">
    <source>
        <dbReference type="Proteomes" id="UP000287605"/>
    </source>
</evidence>
<evidence type="ECO:0000256" key="7">
    <source>
        <dbReference type="SAM" id="Coils"/>
    </source>
</evidence>
<protein>
    <recommendedName>
        <fullName evidence="6">Aminotransferase</fullName>
        <ecNumber evidence="6">2.6.1.-</ecNumber>
    </recommendedName>
</protein>
<dbReference type="PRINTS" id="PR00753">
    <property type="entry name" value="ACCSYNTHASE"/>
</dbReference>
<dbReference type="InterPro" id="IPR004838">
    <property type="entry name" value="NHTrfase_class1_PyrdxlP-BS"/>
</dbReference>
<dbReference type="InterPro" id="IPR050596">
    <property type="entry name" value="AspAT/PAT-like"/>
</dbReference>
<dbReference type="InterPro" id="IPR015422">
    <property type="entry name" value="PyrdxlP-dep_Trfase_small"/>
</dbReference>
<dbReference type="Proteomes" id="UP000287605">
    <property type="component" value="Unassembled WGS sequence"/>
</dbReference>
<comment type="cofactor">
    <cofactor evidence="1 6">
        <name>pyridoxal 5'-phosphate</name>
        <dbReference type="ChEBI" id="CHEBI:597326"/>
    </cofactor>
</comment>
<dbReference type="AlphaFoldDB" id="A0A430APT4"/>
<dbReference type="Pfam" id="PF00155">
    <property type="entry name" value="Aminotran_1_2"/>
    <property type="match status" value="1"/>
</dbReference>
<evidence type="ECO:0000256" key="1">
    <source>
        <dbReference type="ARBA" id="ARBA00001933"/>
    </source>
</evidence>
<dbReference type="Gene3D" id="3.40.640.10">
    <property type="entry name" value="Type I PLP-dependent aspartate aminotransferase-like (Major domain)"/>
    <property type="match status" value="1"/>
</dbReference>
<feature type="coiled-coil region" evidence="7">
    <location>
        <begin position="143"/>
        <end position="170"/>
    </location>
</feature>
<dbReference type="NCBIfam" id="NF005588">
    <property type="entry name" value="PRK07309.1"/>
    <property type="match status" value="1"/>
</dbReference>
<dbReference type="RefSeq" id="WP_126809606.1">
    <property type="nucleotide sequence ID" value="NZ_NGKA01000016.1"/>
</dbReference>
<name>A0A430APT4_9ENTE</name>
<dbReference type="SUPFAM" id="SSF53383">
    <property type="entry name" value="PLP-dependent transferases"/>
    <property type="match status" value="1"/>
</dbReference>
<dbReference type="PANTHER" id="PTHR46383">
    <property type="entry name" value="ASPARTATE AMINOTRANSFERASE"/>
    <property type="match status" value="1"/>
</dbReference>
<proteinExistence type="inferred from homology"/>
<accession>A0A430APT4</accession>
<dbReference type="EMBL" id="NGKA01000016">
    <property type="protein sequence ID" value="RSU10132.1"/>
    <property type="molecule type" value="Genomic_DNA"/>
</dbReference>
<dbReference type="Gene3D" id="3.90.1150.10">
    <property type="entry name" value="Aspartate Aminotransferase, domain 1"/>
    <property type="match status" value="1"/>
</dbReference>
<evidence type="ECO:0000259" key="8">
    <source>
        <dbReference type="Pfam" id="PF00155"/>
    </source>
</evidence>
<dbReference type="PANTHER" id="PTHR46383:SF4">
    <property type="entry name" value="AMINOTRANSFERASE"/>
    <property type="match status" value="1"/>
</dbReference>
<dbReference type="GO" id="GO:0006520">
    <property type="term" value="P:amino acid metabolic process"/>
    <property type="evidence" value="ECO:0007669"/>
    <property type="project" value="InterPro"/>
</dbReference>
<comment type="caution">
    <text evidence="9">The sequence shown here is derived from an EMBL/GenBank/DDBJ whole genome shotgun (WGS) entry which is preliminary data.</text>
</comment>
<dbReference type="OrthoDB" id="9802328at2"/>
<dbReference type="InterPro" id="IPR004839">
    <property type="entry name" value="Aminotransferase_I/II_large"/>
</dbReference>
<evidence type="ECO:0000256" key="3">
    <source>
        <dbReference type="ARBA" id="ARBA00022576"/>
    </source>
</evidence>
<evidence type="ECO:0000256" key="2">
    <source>
        <dbReference type="ARBA" id="ARBA00007441"/>
    </source>
</evidence>
<evidence type="ECO:0000313" key="9">
    <source>
        <dbReference type="EMBL" id="RSU10132.1"/>
    </source>
</evidence>
<dbReference type="InterPro" id="IPR015421">
    <property type="entry name" value="PyrdxlP-dep_Trfase_major"/>
</dbReference>
<dbReference type="GO" id="GO:0008483">
    <property type="term" value="F:transaminase activity"/>
    <property type="evidence" value="ECO:0007669"/>
    <property type="project" value="UniProtKB-KW"/>
</dbReference>
<evidence type="ECO:0000256" key="4">
    <source>
        <dbReference type="ARBA" id="ARBA00022679"/>
    </source>
</evidence>
<keyword evidence="7" id="KW-0175">Coiled coil</keyword>